<evidence type="ECO:0000256" key="8">
    <source>
        <dbReference type="ARBA" id="ARBA00023053"/>
    </source>
</evidence>
<feature type="transmembrane region" description="Helical" evidence="14">
    <location>
        <begin position="224"/>
        <end position="244"/>
    </location>
</feature>
<dbReference type="PANTHER" id="PTHR45897">
    <property type="entry name" value="HIGH-AFFINITY CHOLINE TRANSPORTER 1"/>
    <property type="match status" value="1"/>
</dbReference>
<dbReference type="AlphaFoldDB" id="A0AAD5LND4"/>
<evidence type="ECO:0000256" key="10">
    <source>
        <dbReference type="ARBA" id="ARBA00023136"/>
    </source>
</evidence>
<dbReference type="InterPro" id="IPR038377">
    <property type="entry name" value="Na/Glc_symporter_sf"/>
</dbReference>
<comment type="caution">
    <text evidence="15">The sequence shown here is derived from an EMBL/GenBank/DDBJ whole genome shotgun (WGS) entry which is preliminary data.</text>
</comment>
<feature type="transmembrane region" description="Helical" evidence="14">
    <location>
        <begin position="6"/>
        <end position="27"/>
    </location>
</feature>
<keyword evidence="8" id="KW-0915">Sodium</keyword>
<evidence type="ECO:0000313" key="16">
    <source>
        <dbReference type="Proteomes" id="UP000820818"/>
    </source>
</evidence>
<comment type="similarity">
    <text evidence="2 13">Belongs to the sodium:solute symporter (SSF) (TC 2.A.21) family.</text>
</comment>
<sequence>MAINVPGLLSVVIFYFLILVVGIWAGWKNRGKGSQGGTEQIMLAGRDMGTFVGVLTMTATWVGGGYVIGSTEGAFTSGVVWCQAPFGYGISLIVAGLFFANPMRSAGYHTMLDPFQEKYGAKIGGILFLPALCGEILWSSAILSALGSTLSVILGLDNTISVVVSAAVAMLYTLFGGLHSVAYTDVVQLFCIAIGLTICVPFAWNHKAVDTKALTIPGTWEGVIEIYNVGVYIENYLLIVIGGIPWQVYFQRVLACRTPKQAQTISYLAGFGAILLAAPPICLGVIARVTDWNAATHGTINVTVEEHGRMILPLMLQFLTPPWVSFIGLGAISAAVMSSADSSILSSSTMFARNIYQAIFFTDASERHVLRVMWVAIVVVSALASLMALTVNSIYGLFVLSSDLVYVLLFPQLLLVLYWNEHCNSYGCLASVSSGFLFRFLGNKYHVPFLNFINYSDFVPSFLAYPFYDPILGQLFPFRTMSMIISLMSHVIVSIIARWIFVNDLLPAKWDLLRCFNQPVIATTVPALAIRPTVPVSTISQSSDLRKKSHDDSTLTSQFGHLKIKPYNTIPSTTTRPDDLKLKGQKKVGPRTADWTNCGIVCDYTCDSESVM</sequence>
<keyword evidence="10 14" id="KW-0472">Membrane</keyword>
<evidence type="ECO:0000256" key="2">
    <source>
        <dbReference type="ARBA" id="ARBA00006434"/>
    </source>
</evidence>
<reference evidence="15 16" key="1">
    <citation type="submission" date="2022-05" db="EMBL/GenBank/DDBJ databases">
        <title>A multi-omics perspective on studying reproductive biology in Daphnia sinensis.</title>
        <authorList>
            <person name="Jia J."/>
        </authorList>
    </citation>
    <scope>NUCLEOTIDE SEQUENCE [LARGE SCALE GENOMIC DNA]</scope>
    <source>
        <strain evidence="15 16">WSL</strain>
    </source>
</reference>
<dbReference type="CDD" id="cd11474">
    <property type="entry name" value="SLC5sbd_CHT"/>
    <property type="match status" value="1"/>
</dbReference>
<evidence type="ECO:0000256" key="9">
    <source>
        <dbReference type="ARBA" id="ARBA00023065"/>
    </source>
</evidence>
<keyword evidence="7 14" id="KW-1133">Transmembrane helix</keyword>
<dbReference type="PANTHER" id="PTHR45897:SF4">
    <property type="entry name" value="HIGH-AFFINITY CHOLINE TRANSPORTER 1"/>
    <property type="match status" value="1"/>
</dbReference>
<proteinExistence type="inferred from homology"/>
<feature type="transmembrane region" description="Helical" evidence="14">
    <location>
        <begin position="368"/>
        <end position="388"/>
    </location>
</feature>
<keyword evidence="11" id="KW-0325">Glycoprotein</keyword>
<evidence type="ECO:0000313" key="15">
    <source>
        <dbReference type="EMBL" id="KAI9565931.1"/>
    </source>
</evidence>
<name>A0AAD5LND4_9CRUS</name>
<dbReference type="InterPro" id="IPR052244">
    <property type="entry name" value="Choline_transporter"/>
</dbReference>
<evidence type="ECO:0000256" key="11">
    <source>
        <dbReference type="ARBA" id="ARBA00023180"/>
    </source>
</evidence>
<keyword evidence="6" id="KW-0530">Neurotransmitter biosynthesis</keyword>
<feature type="transmembrane region" description="Helical" evidence="14">
    <location>
        <begin position="74"/>
        <end position="100"/>
    </location>
</feature>
<feature type="transmembrane region" description="Helical" evidence="14">
    <location>
        <begin position="152"/>
        <end position="174"/>
    </location>
</feature>
<keyword evidence="5" id="KW-0769">Symport</keyword>
<feature type="transmembrane region" description="Helical" evidence="14">
    <location>
        <begin position="394"/>
        <end position="419"/>
    </location>
</feature>
<protein>
    <submittedName>
        <fullName evidence="15">Uncharacterized protein</fullName>
    </submittedName>
</protein>
<feature type="transmembrane region" description="Helical" evidence="14">
    <location>
        <begin position="121"/>
        <end position="146"/>
    </location>
</feature>
<accession>A0AAD5LND4</accession>
<feature type="transmembrane region" description="Helical" evidence="14">
    <location>
        <begin position="265"/>
        <end position="287"/>
    </location>
</feature>
<dbReference type="GO" id="GO:0005307">
    <property type="term" value="F:choline:sodium symporter activity"/>
    <property type="evidence" value="ECO:0007669"/>
    <property type="project" value="TreeGrafter"/>
</dbReference>
<dbReference type="InterPro" id="IPR001734">
    <property type="entry name" value="Na/solute_symporter"/>
</dbReference>
<evidence type="ECO:0000256" key="3">
    <source>
        <dbReference type="ARBA" id="ARBA00022448"/>
    </source>
</evidence>
<feature type="transmembrane region" description="Helical" evidence="14">
    <location>
        <begin position="426"/>
        <end position="442"/>
    </location>
</feature>
<keyword evidence="12" id="KW-0739">Sodium transport</keyword>
<evidence type="ECO:0000256" key="6">
    <source>
        <dbReference type="ARBA" id="ARBA00022979"/>
    </source>
</evidence>
<evidence type="ECO:0000256" key="7">
    <source>
        <dbReference type="ARBA" id="ARBA00022989"/>
    </source>
</evidence>
<feature type="transmembrane region" description="Helical" evidence="14">
    <location>
        <begin position="186"/>
        <end position="204"/>
    </location>
</feature>
<keyword evidence="9" id="KW-0406">Ion transport</keyword>
<feature type="transmembrane region" description="Helical" evidence="14">
    <location>
        <begin position="48"/>
        <end position="68"/>
    </location>
</feature>
<evidence type="ECO:0000256" key="13">
    <source>
        <dbReference type="RuleBase" id="RU362091"/>
    </source>
</evidence>
<dbReference type="GO" id="GO:0005886">
    <property type="term" value="C:plasma membrane"/>
    <property type="evidence" value="ECO:0007669"/>
    <property type="project" value="TreeGrafter"/>
</dbReference>
<keyword evidence="3" id="KW-0813">Transport</keyword>
<feature type="transmembrane region" description="Helical" evidence="14">
    <location>
        <begin position="480"/>
        <end position="501"/>
    </location>
</feature>
<dbReference type="GO" id="GO:0008292">
    <property type="term" value="P:acetylcholine biosynthetic process"/>
    <property type="evidence" value="ECO:0007669"/>
    <property type="project" value="TreeGrafter"/>
</dbReference>
<feature type="transmembrane region" description="Helical" evidence="14">
    <location>
        <begin position="323"/>
        <end position="347"/>
    </location>
</feature>
<dbReference type="Proteomes" id="UP000820818">
    <property type="component" value="Linkage Group LG1"/>
</dbReference>
<keyword evidence="4 14" id="KW-0812">Transmembrane</keyword>
<evidence type="ECO:0000256" key="4">
    <source>
        <dbReference type="ARBA" id="ARBA00022692"/>
    </source>
</evidence>
<dbReference type="Gene3D" id="1.20.1730.10">
    <property type="entry name" value="Sodium/glucose cotransporter"/>
    <property type="match status" value="1"/>
</dbReference>
<evidence type="ECO:0000256" key="12">
    <source>
        <dbReference type="ARBA" id="ARBA00023201"/>
    </source>
</evidence>
<evidence type="ECO:0000256" key="1">
    <source>
        <dbReference type="ARBA" id="ARBA00004141"/>
    </source>
</evidence>
<organism evidence="15 16">
    <name type="scientific">Daphnia sinensis</name>
    <dbReference type="NCBI Taxonomy" id="1820382"/>
    <lineage>
        <taxon>Eukaryota</taxon>
        <taxon>Metazoa</taxon>
        <taxon>Ecdysozoa</taxon>
        <taxon>Arthropoda</taxon>
        <taxon>Crustacea</taxon>
        <taxon>Branchiopoda</taxon>
        <taxon>Diplostraca</taxon>
        <taxon>Cladocera</taxon>
        <taxon>Anomopoda</taxon>
        <taxon>Daphniidae</taxon>
        <taxon>Daphnia</taxon>
        <taxon>Daphnia similis group</taxon>
    </lineage>
</organism>
<dbReference type="Pfam" id="PF00474">
    <property type="entry name" value="SSF"/>
    <property type="match status" value="1"/>
</dbReference>
<comment type="subcellular location">
    <subcellularLocation>
        <location evidence="1">Membrane</location>
        <topology evidence="1">Multi-pass membrane protein</topology>
    </subcellularLocation>
</comment>
<gene>
    <name evidence="15" type="ORF">GHT06_009729</name>
</gene>
<keyword evidence="16" id="KW-1185">Reference proteome</keyword>
<evidence type="ECO:0000256" key="14">
    <source>
        <dbReference type="SAM" id="Phobius"/>
    </source>
</evidence>
<dbReference type="EMBL" id="WJBH02000001">
    <property type="protein sequence ID" value="KAI9565931.1"/>
    <property type="molecule type" value="Genomic_DNA"/>
</dbReference>
<dbReference type="PROSITE" id="PS50283">
    <property type="entry name" value="NA_SOLUT_SYMP_3"/>
    <property type="match status" value="1"/>
</dbReference>
<evidence type="ECO:0000256" key="5">
    <source>
        <dbReference type="ARBA" id="ARBA00022847"/>
    </source>
</evidence>